<evidence type="ECO:0000256" key="1">
    <source>
        <dbReference type="SAM" id="SignalP"/>
    </source>
</evidence>
<proteinExistence type="predicted"/>
<sequence>MKKAILFPLLAITLFSWKSFPADTWTFDEYHARLRFSVSHLSLADVEGSFKIKESTITSNGKDFTDATVTLIADAASIDTDNEMRDGHLKKPEYLDTDKYPTISFKSTSFKKEGDHYSVTGPLTLHGVTRTVTLTAIGKLGENPMNKAPMAGFKVTGTINRKDFGVCTSTPSAMLGDEIHIVANVEYNKK</sequence>
<accession>A0A4Q7M7I2</accession>
<dbReference type="Pfam" id="PF04264">
    <property type="entry name" value="YceI"/>
    <property type="match status" value="1"/>
</dbReference>
<keyword evidence="1" id="KW-0732">Signal</keyword>
<feature type="domain" description="Lipid/polyisoprenoid-binding YceI-like" evidence="2">
    <location>
        <begin position="24"/>
        <end position="188"/>
    </location>
</feature>
<dbReference type="InterPro" id="IPR007372">
    <property type="entry name" value="Lipid/polyisoprenoid-bd_YceI"/>
</dbReference>
<dbReference type="PANTHER" id="PTHR34406">
    <property type="entry name" value="PROTEIN YCEI"/>
    <property type="match status" value="1"/>
</dbReference>
<dbReference type="EMBL" id="SGXA01000007">
    <property type="protein sequence ID" value="RZS64015.1"/>
    <property type="molecule type" value="Genomic_DNA"/>
</dbReference>
<keyword evidence="4" id="KW-1185">Reference proteome</keyword>
<dbReference type="Gene3D" id="2.40.128.110">
    <property type="entry name" value="Lipid/polyisoprenoid-binding, YceI-like"/>
    <property type="match status" value="1"/>
</dbReference>
<dbReference type="RefSeq" id="WP_130544577.1">
    <property type="nucleotide sequence ID" value="NZ_CP042431.1"/>
</dbReference>
<evidence type="ECO:0000313" key="3">
    <source>
        <dbReference type="EMBL" id="RZS64015.1"/>
    </source>
</evidence>
<feature type="chain" id="PRO_5020723267" evidence="1">
    <location>
        <begin position="22"/>
        <end position="190"/>
    </location>
</feature>
<feature type="signal peptide" evidence="1">
    <location>
        <begin position="1"/>
        <end position="21"/>
    </location>
</feature>
<gene>
    <name evidence="3" type="ORF">EV199_6115</name>
</gene>
<comment type="caution">
    <text evidence="3">The sequence shown here is derived from an EMBL/GenBank/DDBJ whole genome shotgun (WGS) entry which is preliminary data.</text>
</comment>
<evidence type="ECO:0000313" key="4">
    <source>
        <dbReference type="Proteomes" id="UP000293874"/>
    </source>
</evidence>
<reference evidence="3 4" key="1">
    <citation type="submission" date="2019-02" db="EMBL/GenBank/DDBJ databases">
        <title>Genomic Encyclopedia of Type Strains, Phase IV (KMG-IV): sequencing the most valuable type-strain genomes for metagenomic binning, comparative biology and taxonomic classification.</title>
        <authorList>
            <person name="Goeker M."/>
        </authorList>
    </citation>
    <scope>NUCLEOTIDE SEQUENCE [LARGE SCALE GENOMIC DNA]</scope>
    <source>
        <strain evidence="3 4">DSM 18116</strain>
    </source>
</reference>
<protein>
    <submittedName>
        <fullName evidence="3">Polyisoprenoid-binding protein YceI</fullName>
    </submittedName>
</protein>
<evidence type="ECO:0000259" key="2">
    <source>
        <dbReference type="SMART" id="SM00867"/>
    </source>
</evidence>
<organism evidence="3 4">
    <name type="scientific">Pseudobacter ginsenosidimutans</name>
    <dbReference type="NCBI Taxonomy" id="661488"/>
    <lineage>
        <taxon>Bacteria</taxon>
        <taxon>Pseudomonadati</taxon>
        <taxon>Bacteroidota</taxon>
        <taxon>Chitinophagia</taxon>
        <taxon>Chitinophagales</taxon>
        <taxon>Chitinophagaceae</taxon>
        <taxon>Pseudobacter</taxon>
    </lineage>
</organism>
<dbReference type="Proteomes" id="UP000293874">
    <property type="component" value="Unassembled WGS sequence"/>
</dbReference>
<dbReference type="AlphaFoldDB" id="A0A4Q7M7I2"/>
<dbReference type="SMART" id="SM00867">
    <property type="entry name" value="YceI"/>
    <property type="match status" value="1"/>
</dbReference>
<dbReference type="PANTHER" id="PTHR34406:SF1">
    <property type="entry name" value="PROTEIN YCEI"/>
    <property type="match status" value="1"/>
</dbReference>
<name>A0A4Q7M7I2_9BACT</name>
<dbReference type="OrthoDB" id="9811006at2"/>
<dbReference type="SUPFAM" id="SSF101874">
    <property type="entry name" value="YceI-like"/>
    <property type="match status" value="1"/>
</dbReference>
<dbReference type="InterPro" id="IPR036761">
    <property type="entry name" value="TTHA0802/YceI-like_sf"/>
</dbReference>